<feature type="chain" id="PRO_5040162331" description="Hydrophobin" evidence="1">
    <location>
        <begin position="18"/>
        <end position="99"/>
    </location>
</feature>
<feature type="signal peptide" evidence="1">
    <location>
        <begin position="1"/>
        <end position="17"/>
    </location>
</feature>
<evidence type="ECO:0000313" key="3">
    <source>
        <dbReference type="Proteomes" id="UP000829364"/>
    </source>
</evidence>
<dbReference type="EMBL" id="CP086361">
    <property type="protein sequence ID" value="UNI22343.1"/>
    <property type="molecule type" value="Genomic_DNA"/>
</dbReference>
<sequence length="99" mass="10628">MKFTAVTVLASLAGALATPEQQQQVQALDRRGGGGICNGLFSTPACCDKQVDIFDKIAVGIDCAGGSSELLLFPLPSLRWHDRPMSRRLALITYIYACV</sequence>
<evidence type="ECO:0000256" key="1">
    <source>
        <dbReference type="SAM" id="SignalP"/>
    </source>
</evidence>
<name>A0A9Q8QMC5_9HYPO</name>
<evidence type="ECO:0000313" key="2">
    <source>
        <dbReference type="EMBL" id="UNI22343.1"/>
    </source>
</evidence>
<gene>
    <name evidence="2" type="ORF">JDV02_008239</name>
</gene>
<keyword evidence="1" id="KW-0732">Signal</keyword>
<dbReference type="GeneID" id="72070187"/>
<protein>
    <recommendedName>
        <fullName evidence="4">Hydrophobin</fullName>
    </recommendedName>
</protein>
<proteinExistence type="predicted"/>
<reference evidence="2" key="1">
    <citation type="submission" date="2021-11" db="EMBL/GenBank/DDBJ databases">
        <title>Purpureocillium_takamizusanense_genome.</title>
        <authorList>
            <person name="Nguyen N.-H."/>
        </authorList>
    </citation>
    <scope>NUCLEOTIDE SEQUENCE</scope>
    <source>
        <strain evidence="2">PT3</strain>
    </source>
</reference>
<dbReference type="RefSeq" id="XP_047845824.1">
    <property type="nucleotide sequence ID" value="XM_047989819.1"/>
</dbReference>
<evidence type="ECO:0008006" key="4">
    <source>
        <dbReference type="Google" id="ProtNLM"/>
    </source>
</evidence>
<organism evidence="2 3">
    <name type="scientific">Purpureocillium takamizusanense</name>
    <dbReference type="NCBI Taxonomy" id="2060973"/>
    <lineage>
        <taxon>Eukaryota</taxon>
        <taxon>Fungi</taxon>
        <taxon>Dikarya</taxon>
        <taxon>Ascomycota</taxon>
        <taxon>Pezizomycotina</taxon>
        <taxon>Sordariomycetes</taxon>
        <taxon>Hypocreomycetidae</taxon>
        <taxon>Hypocreales</taxon>
        <taxon>Ophiocordycipitaceae</taxon>
        <taxon>Purpureocillium</taxon>
    </lineage>
</organism>
<accession>A0A9Q8QMC5</accession>
<keyword evidence="3" id="KW-1185">Reference proteome</keyword>
<dbReference type="Proteomes" id="UP000829364">
    <property type="component" value="Chromosome 8"/>
</dbReference>
<dbReference type="AlphaFoldDB" id="A0A9Q8QMC5"/>
<dbReference type="KEGG" id="ptkz:JDV02_008239"/>